<feature type="region of interest" description="Disordered" evidence="1">
    <location>
        <begin position="1"/>
        <end position="175"/>
    </location>
</feature>
<feature type="compositionally biased region" description="Low complexity" evidence="1">
    <location>
        <begin position="148"/>
        <end position="165"/>
    </location>
</feature>
<proteinExistence type="predicted"/>
<feature type="compositionally biased region" description="Polar residues" evidence="1">
    <location>
        <begin position="587"/>
        <end position="601"/>
    </location>
</feature>
<accession>A0A9X0AQD0</accession>
<feature type="region of interest" description="Disordered" evidence="1">
    <location>
        <begin position="573"/>
        <end position="601"/>
    </location>
</feature>
<organism evidence="2 3">
    <name type="scientific">Sclerotinia nivalis</name>
    <dbReference type="NCBI Taxonomy" id="352851"/>
    <lineage>
        <taxon>Eukaryota</taxon>
        <taxon>Fungi</taxon>
        <taxon>Dikarya</taxon>
        <taxon>Ascomycota</taxon>
        <taxon>Pezizomycotina</taxon>
        <taxon>Leotiomycetes</taxon>
        <taxon>Helotiales</taxon>
        <taxon>Sclerotiniaceae</taxon>
        <taxon>Sclerotinia</taxon>
    </lineage>
</organism>
<dbReference type="EMBL" id="JAPEIS010000005">
    <property type="protein sequence ID" value="KAJ8066518.1"/>
    <property type="molecule type" value="Genomic_DNA"/>
</dbReference>
<feature type="region of interest" description="Disordered" evidence="1">
    <location>
        <begin position="196"/>
        <end position="370"/>
    </location>
</feature>
<protein>
    <submittedName>
        <fullName evidence="2">Uncharacterized protein</fullName>
    </submittedName>
</protein>
<sequence length="692" mass="74739">MASPTVRQNNSSLKRLQHSQAKLTGAADSTQAKSFNLNVPNGNDRLTSENHLASLQSNGSPLPKKEHRARSSLGNGESSSSINNVVSRHSKQENCLSTEGDNDEASVEPLIQADDENGQLTDNPTEGATDSLKQADSHEDPEDSAEGVAQDATQDVTQDATDGQTRLADQEVPTEDVVQDVADIADDSTQVASNNDIFAVARNGPMGRSESQTTIGRRNKMVPPPSKRFARDADRTIMGRSPPYSKVGSRTYMEQSINEEVEDSNTGRRNMASGVSATKPKGFKRVLAARAGSSTTQSGNIAVSDDTNGAKSNFARRKSSLPDSPENKTLKPVTVEKRLSFTERLTKPTASSAARANSRKSAPVQKSNTMASVKNAGRGLKSRLSVMIRTRRASEVVGLVDPTVHSSDNATEEATVQHDIPAVVLEKAPEIAPFANDRDVGEEFASFYSKMESHSEQFDPAELPTGFVEPVNSQVIKTAEDTFETANETNKTYQQIVDHSTLVAQSPAIYVQRSAMSDAEVDVIFETRNVTPSDSVIGDRIQTLSLANAPTRTPPSAPGDNSQVQANDENDVQVTAGDGASDPPPNEQGNSGHADEQPQSQTFNDSLDEIKDTLVKLRAALQEEQDPYQQLVLIGFSVHLTSLVQSINNNRKLLVFLKRANDAMLVNASVESLEARKTLRYLARRVATDSNI</sequence>
<dbReference type="OrthoDB" id="3542101at2759"/>
<feature type="compositionally biased region" description="Polar residues" evidence="1">
    <location>
        <begin position="292"/>
        <end position="311"/>
    </location>
</feature>
<evidence type="ECO:0000313" key="2">
    <source>
        <dbReference type="EMBL" id="KAJ8066518.1"/>
    </source>
</evidence>
<keyword evidence="3" id="KW-1185">Reference proteome</keyword>
<feature type="region of interest" description="Disordered" evidence="1">
    <location>
        <begin position="546"/>
        <end position="565"/>
    </location>
</feature>
<feature type="compositionally biased region" description="Low complexity" evidence="1">
    <location>
        <begin position="71"/>
        <end position="87"/>
    </location>
</feature>
<feature type="compositionally biased region" description="Low complexity" evidence="1">
    <location>
        <begin position="350"/>
        <end position="362"/>
    </location>
</feature>
<feature type="compositionally biased region" description="Basic and acidic residues" evidence="1">
    <location>
        <begin position="325"/>
        <end position="346"/>
    </location>
</feature>
<comment type="caution">
    <text evidence="2">The sequence shown here is derived from an EMBL/GenBank/DDBJ whole genome shotgun (WGS) entry which is preliminary data.</text>
</comment>
<dbReference type="Proteomes" id="UP001152300">
    <property type="component" value="Unassembled WGS sequence"/>
</dbReference>
<dbReference type="AlphaFoldDB" id="A0A9X0AQD0"/>
<name>A0A9X0AQD0_9HELO</name>
<evidence type="ECO:0000256" key="1">
    <source>
        <dbReference type="SAM" id="MobiDB-lite"/>
    </source>
</evidence>
<evidence type="ECO:0000313" key="3">
    <source>
        <dbReference type="Proteomes" id="UP001152300"/>
    </source>
</evidence>
<gene>
    <name evidence="2" type="ORF">OCU04_005576</name>
</gene>
<feature type="compositionally biased region" description="Polar residues" evidence="1">
    <location>
        <begin position="1"/>
        <end position="60"/>
    </location>
</feature>
<reference evidence="2" key="1">
    <citation type="submission" date="2022-11" db="EMBL/GenBank/DDBJ databases">
        <title>Genome Resource of Sclerotinia nivalis Strain SnTB1, a Plant Pathogen Isolated from American Ginseng.</title>
        <authorList>
            <person name="Fan S."/>
        </authorList>
    </citation>
    <scope>NUCLEOTIDE SEQUENCE</scope>
    <source>
        <strain evidence="2">SnTB1</strain>
    </source>
</reference>
<feature type="compositionally biased region" description="Polar residues" evidence="1">
    <location>
        <begin position="118"/>
        <end position="132"/>
    </location>
</feature>